<accession>C4JZX8</accession>
<dbReference type="SUPFAM" id="SSF81383">
    <property type="entry name" value="F-box domain"/>
    <property type="match status" value="1"/>
</dbReference>
<evidence type="ECO:0000259" key="2">
    <source>
        <dbReference type="PROSITE" id="PS50181"/>
    </source>
</evidence>
<dbReference type="Pfam" id="PF00646">
    <property type="entry name" value="F-box"/>
    <property type="match status" value="1"/>
</dbReference>
<dbReference type="OrthoDB" id="4196127at2759"/>
<evidence type="ECO:0000313" key="3">
    <source>
        <dbReference type="EMBL" id="EEP82864.1"/>
    </source>
</evidence>
<dbReference type="GeneID" id="8439745"/>
<dbReference type="InterPro" id="IPR001810">
    <property type="entry name" value="F-box_dom"/>
</dbReference>
<dbReference type="PROSITE" id="PS50181">
    <property type="entry name" value="FBOX"/>
    <property type="match status" value="1"/>
</dbReference>
<dbReference type="VEuPathDB" id="FungiDB:UREG_07729"/>
<dbReference type="InParanoid" id="C4JZX8"/>
<feature type="region of interest" description="Disordered" evidence="1">
    <location>
        <begin position="1"/>
        <end position="55"/>
    </location>
</feature>
<dbReference type="HOGENOM" id="CLU_658898_0_0_1"/>
<gene>
    <name evidence="3" type="ORF">UREG_07729</name>
</gene>
<dbReference type="InterPro" id="IPR036047">
    <property type="entry name" value="F-box-like_dom_sf"/>
</dbReference>
<protein>
    <recommendedName>
        <fullName evidence="2">F-box domain-containing protein</fullName>
    </recommendedName>
</protein>
<dbReference type="RefSeq" id="XP_002582956.1">
    <property type="nucleotide sequence ID" value="XM_002582910.1"/>
</dbReference>
<reference evidence="4" key="1">
    <citation type="journal article" date="2009" name="Genome Res.">
        <title>Comparative genomic analyses of the human fungal pathogens Coccidioides and their relatives.</title>
        <authorList>
            <person name="Sharpton T.J."/>
            <person name="Stajich J.E."/>
            <person name="Rounsley S.D."/>
            <person name="Gardner M.J."/>
            <person name="Wortman J.R."/>
            <person name="Jordar V.S."/>
            <person name="Maiti R."/>
            <person name="Kodira C.D."/>
            <person name="Neafsey D.E."/>
            <person name="Zeng Q."/>
            <person name="Hung C.-Y."/>
            <person name="McMahan C."/>
            <person name="Muszewska A."/>
            <person name="Grynberg M."/>
            <person name="Mandel M.A."/>
            <person name="Kellner E.M."/>
            <person name="Barker B.M."/>
            <person name="Galgiani J.N."/>
            <person name="Orbach M.J."/>
            <person name="Kirkland T.N."/>
            <person name="Cole G.T."/>
            <person name="Henn M.R."/>
            <person name="Birren B.W."/>
            <person name="Taylor J.W."/>
        </authorList>
    </citation>
    <scope>NUCLEOTIDE SEQUENCE [LARGE SCALE GENOMIC DNA]</scope>
    <source>
        <strain evidence="4">UAMH 1704</strain>
    </source>
</reference>
<dbReference type="Proteomes" id="UP000002058">
    <property type="component" value="Unassembled WGS sequence"/>
</dbReference>
<dbReference type="eggNOG" id="ENOG502T39C">
    <property type="taxonomic scope" value="Eukaryota"/>
</dbReference>
<dbReference type="AlphaFoldDB" id="C4JZX8"/>
<sequence length="404" mass="46244">MPGSSLPPDFINSLKVPASSNTEVGCEAEDDDGPAQTTSKLVEDGSVGSSTQAKSNVDKELGRQVSVVSKERKLARSKLTLVALVKRLAAINRPLSKQEVVKTGNTKPSLNLLDMPMDILVIVLDNLEFADVEILRYVCRTFYYNIEPLHLHPMLHGRCMIVKVFRRLYSSSLLPNVREGDRLLTKDEIKEKLQVACPLCLYVWPHGSRLRCPFHEPMEYAAPPPIFSPRKPWNYFRPSHFRWAKAVRTRRTQETYERFLIEGIESDLRSVRPRAVRPGIDPYPGEYSRSWLRYLKVIEDFRATIGTYYGKEFIVKSFWGVKRVTQPEIFKLYCCNHCRELLPMNNPGRMCRNCYCGFCGTTVLEILRVIKDQRAVFVPLGILVDETIGKADEKQKKLKTKEGN</sequence>
<dbReference type="EMBL" id="CH476619">
    <property type="protein sequence ID" value="EEP82864.1"/>
    <property type="molecule type" value="Genomic_DNA"/>
</dbReference>
<evidence type="ECO:0000256" key="1">
    <source>
        <dbReference type="SAM" id="MobiDB-lite"/>
    </source>
</evidence>
<name>C4JZX8_UNCRE</name>
<evidence type="ECO:0000313" key="4">
    <source>
        <dbReference type="Proteomes" id="UP000002058"/>
    </source>
</evidence>
<proteinExistence type="predicted"/>
<dbReference type="KEGG" id="ure:UREG_07729"/>
<feature type="domain" description="F-box" evidence="2">
    <location>
        <begin position="109"/>
        <end position="168"/>
    </location>
</feature>
<organism evidence="3 4">
    <name type="scientific">Uncinocarpus reesii (strain UAMH 1704)</name>
    <dbReference type="NCBI Taxonomy" id="336963"/>
    <lineage>
        <taxon>Eukaryota</taxon>
        <taxon>Fungi</taxon>
        <taxon>Dikarya</taxon>
        <taxon>Ascomycota</taxon>
        <taxon>Pezizomycotina</taxon>
        <taxon>Eurotiomycetes</taxon>
        <taxon>Eurotiomycetidae</taxon>
        <taxon>Onygenales</taxon>
        <taxon>Onygenaceae</taxon>
        <taxon>Uncinocarpus</taxon>
    </lineage>
</organism>
<dbReference type="OMA" id="GYHPIAC"/>
<keyword evidence="4" id="KW-1185">Reference proteome</keyword>